<accession>A0A7W2EAL6</accession>
<keyword evidence="3" id="KW-1185">Reference proteome</keyword>
<feature type="transmembrane region" description="Helical" evidence="1">
    <location>
        <begin position="146"/>
        <end position="167"/>
    </location>
</feature>
<gene>
    <name evidence="2" type="ORF">H0193_04235</name>
</gene>
<sequence>MQLTRKSALSAGAGLLALGCVLGILGGGVWALVRPAYVGVVEGGGLRVDQAQSPVNAEFAGFGSFALLTTLAGVVVAAVALIAAKRGKVRGSVAWLLWAGVVSAIAAVALYIFGGWFVGLVHPLPSPDALSGGDTLTIVPPVRPGAAWAAGPFAAVLVYWTANLLAYTKDER</sequence>
<dbReference type="PROSITE" id="PS51257">
    <property type="entry name" value="PROKAR_LIPOPROTEIN"/>
    <property type="match status" value="1"/>
</dbReference>
<evidence type="ECO:0000313" key="3">
    <source>
        <dbReference type="Proteomes" id="UP000523682"/>
    </source>
</evidence>
<keyword evidence="1" id="KW-0812">Transmembrane</keyword>
<organism evidence="2 3">
    <name type="scientific">Corynebacterium haemomassiliense</name>
    <dbReference type="NCBI Taxonomy" id="2754726"/>
    <lineage>
        <taxon>Bacteria</taxon>
        <taxon>Bacillati</taxon>
        <taxon>Actinomycetota</taxon>
        <taxon>Actinomycetes</taxon>
        <taxon>Mycobacteriales</taxon>
        <taxon>Corynebacteriaceae</taxon>
        <taxon>Corynebacterium</taxon>
    </lineage>
</organism>
<dbReference type="RefSeq" id="WP_181888701.1">
    <property type="nucleotide sequence ID" value="NZ_JACDTZ010000001.1"/>
</dbReference>
<evidence type="ECO:0000256" key="1">
    <source>
        <dbReference type="SAM" id="Phobius"/>
    </source>
</evidence>
<evidence type="ECO:0008006" key="4">
    <source>
        <dbReference type="Google" id="ProtNLM"/>
    </source>
</evidence>
<dbReference type="EMBL" id="JACDTZ010000001">
    <property type="protein sequence ID" value="MBA5244030.1"/>
    <property type="molecule type" value="Genomic_DNA"/>
</dbReference>
<name>A0A7W2EAL6_9CORY</name>
<protein>
    <recommendedName>
        <fullName evidence="4">DUF2567 domain-containing protein</fullName>
    </recommendedName>
</protein>
<reference evidence="2 3" key="1">
    <citation type="submission" date="2020-07" db="EMBL/GenBank/DDBJ databases">
        <title>Draft genome and description of Corynebacterium haemomassiliense strain Marseile-Q3615 sp. nov.</title>
        <authorList>
            <person name="Boxberger M."/>
            <person name="La Scola B."/>
        </authorList>
    </citation>
    <scope>NUCLEOTIDE SEQUENCE [LARGE SCALE GENOMIC DNA]</scope>
    <source>
        <strain evidence="2 3">Marseille-Q3615</strain>
    </source>
</reference>
<dbReference type="AlphaFoldDB" id="A0A7W2EAL6"/>
<keyword evidence="1" id="KW-1133">Transmembrane helix</keyword>
<proteinExistence type="predicted"/>
<keyword evidence="1" id="KW-0472">Membrane</keyword>
<evidence type="ECO:0000313" key="2">
    <source>
        <dbReference type="EMBL" id="MBA5244030.1"/>
    </source>
</evidence>
<comment type="caution">
    <text evidence="2">The sequence shown here is derived from an EMBL/GenBank/DDBJ whole genome shotgun (WGS) entry which is preliminary data.</text>
</comment>
<feature type="transmembrane region" description="Helical" evidence="1">
    <location>
        <begin position="59"/>
        <end position="83"/>
    </location>
</feature>
<feature type="transmembrane region" description="Helical" evidence="1">
    <location>
        <begin position="95"/>
        <end position="118"/>
    </location>
</feature>
<dbReference type="Proteomes" id="UP000523682">
    <property type="component" value="Unassembled WGS sequence"/>
</dbReference>